<organism evidence="5 6">
    <name type="scientific">Arthrobacter phage Abba</name>
    <dbReference type="NCBI Taxonomy" id="2713256"/>
    <lineage>
        <taxon>Viruses</taxon>
        <taxon>Duplodnaviria</taxon>
        <taxon>Heunggongvirae</taxon>
        <taxon>Uroviricota</taxon>
        <taxon>Caudoviricetes</taxon>
        <taxon>Berryhillviridae</taxon>
        <taxon>Ayohtrevirus</taxon>
        <taxon>Ayohtrevirus abba</taxon>
    </lineage>
</organism>
<dbReference type="Proteomes" id="UP000500909">
    <property type="component" value="Segment"/>
</dbReference>
<name>A0A6G8R2D7_9CAUD</name>
<accession>A0A6G8R2D7</accession>
<evidence type="ECO:0000256" key="3">
    <source>
        <dbReference type="SAM" id="MobiDB-lite"/>
    </source>
</evidence>
<dbReference type="KEGG" id="vg:55816744"/>
<dbReference type="GO" id="GO:0098015">
    <property type="term" value="C:virus tail"/>
    <property type="evidence" value="ECO:0007669"/>
    <property type="project" value="UniProtKB-KW"/>
</dbReference>
<dbReference type="GeneID" id="55816744"/>
<evidence type="ECO:0000256" key="1">
    <source>
        <dbReference type="ARBA" id="ARBA00004328"/>
    </source>
</evidence>
<dbReference type="Pfam" id="PF13884">
    <property type="entry name" value="Peptidase_S74"/>
    <property type="match status" value="1"/>
</dbReference>
<keyword evidence="6" id="KW-1185">Reference proteome</keyword>
<gene>
    <name evidence="5" type="primary">23</name>
    <name evidence="5" type="ORF">SEA_ABBA_23</name>
</gene>
<keyword evidence="2" id="KW-0946">Virion</keyword>
<proteinExistence type="predicted"/>
<evidence type="ECO:0000259" key="4">
    <source>
        <dbReference type="PROSITE" id="PS51688"/>
    </source>
</evidence>
<dbReference type="RefSeq" id="YP_009887289.1">
    <property type="nucleotide sequence ID" value="NC_049498.1"/>
</dbReference>
<dbReference type="EMBL" id="MT024868">
    <property type="protein sequence ID" value="QIN94352.1"/>
    <property type="molecule type" value="Genomic_DNA"/>
</dbReference>
<keyword evidence="2" id="KW-1227">Viral tail protein</keyword>
<evidence type="ECO:0000313" key="5">
    <source>
        <dbReference type="EMBL" id="QIN94352.1"/>
    </source>
</evidence>
<evidence type="ECO:0000256" key="2">
    <source>
        <dbReference type="ARBA" id="ARBA00022732"/>
    </source>
</evidence>
<feature type="region of interest" description="Disordered" evidence="3">
    <location>
        <begin position="80"/>
        <end position="107"/>
    </location>
</feature>
<feature type="domain" description="Peptidase S74" evidence="4">
    <location>
        <begin position="483"/>
        <end position="585"/>
    </location>
</feature>
<protein>
    <submittedName>
        <fullName evidence="5">Minor tail protein</fullName>
    </submittedName>
</protein>
<dbReference type="InterPro" id="IPR030392">
    <property type="entry name" value="S74_ICA"/>
</dbReference>
<dbReference type="PROSITE" id="PS51688">
    <property type="entry name" value="ICA"/>
    <property type="match status" value="1"/>
</dbReference>
<comment type="subcellular location">
    <subcellularLocation>
        <location evidence="1">Virion</location>
    </subcellularLocation>
</comment>
<evidence type="ECO:0000313" key="6">
    <source>
        <dbReference type="Proteomes" id="UP000500909"/>
    </source>
</evidence>
<feature type="compositionally biased region" description="Polar residues" evidence="3">
    <location>
        <begin position="91"/>
        <end position="104"/>
    </location>
</feature>
<sequence>MTVSTTGRFGFKTYGAGTDPYPTRVEFNAQQNLLDANSAMFAQGATTARPAAGKSGRFYWDSTVSRLYYDDGAAWSEVSTNGGGGAGKPITPNTAGVEGTSSRSARADHTHNLPLATASADGAMPATDKALLNSASATATPSTLVKLDGSGRAQIADPSVAAEIANKRYVDAQRDTRAASSHEHDAADVTSGTFDVARLPVVTVAAAGAMLAADKLKLDNAVAAATAARLVMRDAAGRAQFADPLAAADAATKSYVDGQIGTRAPSVHTHSYSSLTGLPSTFASDWGTLSNKPAIFPSDWANVAGKPATFAPSAHTHAYSSLTGIPATFAPSAHEHAWGDLNGVPATFAPSAHTHPWADVTGKPATFAPTLGYTATTAKPGSWRPDWSEVDNKPVLVSLAYADGHYAAISDLNGKLNASAFSDRIGAGSTYTQIHSAGKLGVATFYDSGVAQIQSVYSNNVGDSSAYRSVWVDAGGYLGYNLSSEKYKTNIKPYSVPLDVLSKIEPKLYQIKSGIEKVGADAAPWRVNFIAEDLFDNGLLEYVSFDGKGEARENVETINEQLMVNALWSFARQQQEIIEQMRAELDELAGR</sequence>
<reference evidence="5 6" key="1">
    <citation type="submission" date="2020-02" db="EMBL/GenBank/DDBJ databases">
        <authorList>
            <person name="Bojorquez D.A."/>
            <person name="Alcantara J.K.D.L."/>
            <person name="Arambulo J.M.L."/>
            <person name="Budzinski C.A."/>
            <person name="Campbell G.A."/>
            <person name="Dosanjh M.K."/>
            <person name="Gallardo M.A."/>
            <person name="Huang C."/>
            <person name="Nguyen N."/>
            <person name="Yee O.M."/>
            <person name="Ngo R.T."/>
            <person name="Kapinos A."/>
            <person name="Freise A.C."/>
            <person name="Reddi K."/>
            <person name="Moberg-Parker J."/>
            <person name="Garlena R.A."/>
            <person name="Russell D.A."/>
            <person name="Pope W.H."/>
            <person name="Jacobs-Sera D."/>
            <person name="Hatfull G.F."/>
        </authorList>
    </citation>
    <scope>NUCLEOTIDE SEQUENCE [LARGE SCALE GENOMIC DNA]</scope>
</reference>